<feature type="region of interest" description="Disordered" evidence="6">
    <location>
        <begin position="68"/>
        <end position="109"/>
    </location>
</feature>
<dbReference type="InterPro" id="IPR053924">
    <property type="entry name" value="RecX_HTH_2nd"/>
</dbReference>
<evidence type="ECO:0000256" key="5">
    <source>
        <dbReference type="HAMAP-Rule" id="MF_01114"/>
    </source>
</evidence>
<evidence type="ECO:0000256" key="6">
    <source>
        <dbReference type="SAM" id="MobiDB-lite"/>
    </source>
</evidence>
<sequence>MSTHPRTGAQPDPEKLARLKAALEEFAEGHSPLIDEERDKAETKIREQALRLLDQRGRSRAELKQRLLRKNQPHGAHPGRTQAHGTPTGSPQTHGDKAHGHNLGLSGNPREVDPAVDPAVEDLIDSVLDSLQANGLINDAVFANEWVRQRSASKGKSSRALDQELKAKGVASEIRHEALSQLTEEDEEETARTFAHKKAREVKNPPADRAEYDKYLRRIVGVLARRGFPSGMSLRIAREALDDRIAAVSG</sequence>
<evidence type="ECO:0000256" key="2">
    <source>
        <dbReference type="ARBA" id="ARBA00009695"/>
    </source>
</evidence>
<comment type="function">
    <text evidence="5">Modulates RecA activity.</text>
</comment>
<dbReference type="GO" id="GO:0006282">
    <property type="term" value="P:regulation of DNA repair"/>
    <property type="evidence" value="ECO:0007669"/>
    <property type="project" value="UniProtKB-UniRule"/>
</dbReference>
<dbReference type="HAMAP" id="MF_01114">
    <property type="entry name" value="RecX"/>
    <property type="match status" value="1"/>
</dbReference>
<dbReference type="GO" id="GO:0005737">
    <property type="term" value="C:cytoplasm"/>
    <property type="evidence" value="ECO:0007669"/>
    <property type="project" value="UniProtKB-SubCell"/>
</dbReference>
<dbReference type="PANTHER" id="PTHR33602">
    <property type="entry name" value="REGULATORY PROTEIN RECX FAMILY PROTEIN"/>
    <property type="match status" value="1"/>
</dbReference>
<protein>
    <recommendedName>
        <fullName evidence="3 5">Regulatory protein RecX</fullName>
    </recommendedName>
</protein>
<comment type="caution">
    <text evidence="8">The sequence shown here is derived from an EMBL/GenBank/DDBJ whole genome shotgun (WGS) entry which is preliminary data.</text>
</comment>
<dbReference type="Gene3D" id="1.10.10.10">
    <property type="entry name" value="Winged helix-like DNA-binding domain superfamily/Winged helix DNA-binding domain"/>
    <property type="match status" value="1"/>
</dbReference>
<evidence type="ECO:0000256" key="3">
    <source>
        <dbReference type="ARBA" id="ARBA00018111"/>
    </source>
</evidence>
<dbReference type="AlphaFoldDB" id="A0A931DUN0"/>
<evidence type="ECO:0000256" key="1">
    <source>
        <dbReference type="ARBA" id="ARBA00004496"/>
    </source>
</evidence>
<comment type="similarity">
    <text evidence="2 5">Belongs to the RecX family.</text>
</comment>
<dbReference type="RefSeq" id="WP_290178803.1">
    <property type="nucleotide sequence ID" value="NZ_CP046980.1"/>
</dbReference>
<feature type="domain" description="RecX second three-helical" evidence="7">
    <location>
        <begin position="138"/>
        <end position="179"/>
    </location>
</feature>
<keyword evidence="4 5" id="KW-0963">Cytoplasm</keyword>
<dbReference type="Proteomes" id="UP000658613">
    <property type="component" value="Unassembled WGS sequence"/>
</dbReference>
<evidence type="ECO:0000313" key="9">
    <source>
        <dbReference type="Proteomes" id="UP000658613"/>
    </source>
</evidence>
<dbReference type="EMBL" id="JADOUE010000001">
    <property type="protein sequence ID" value="MBG6121809.1"/>
    <property type="molecule type" value="Genomic_DNA"/>
</dbReference>
<reference evidence="8" key="1">
    <citation type="submission" date="2020-11" db="EMBL/GenBank/DDBJ databases">
        <title>Sequencing the genomes of 1000 actinobacteria strains.</title>
        <authorList>
            <person name="Klenk H.-P."/>
        </authorList>
    </citation>
    <scope>NUCLEOTIDE SEQUENCE</scope>
    <source>
        <strain evidence="8">DSM 45632</strain>
    </source>
</reference>
<organism evidence="8 9">
    <name type="scientific">Corynebacterium aquatimens</name>
    <dbReference type="NCBI Taxonomy" id="1190508"/>
    <lineage>
        <taxon>Bacteria</taxon>
        <taxon>Bacillati</taxon>
        <taxon>Actinomycetota</taxon>
        <taxon>Actinomycetes</taxon>
        <taxon>Mycobacteriales</taxon>
        <taxon>Corynebacteriaceae</taxon>
        <taxon>Corynebacterium</taxon>
    </lineage>
</organism>
<evidence type="ECO:0000256" key="4">
    <source>
        <dbReference type="ARBA" id="ARBA00022490"/>
    </source>
</evidence>
<feature type="compositionally biased region" description="Polar residues" evidence="6">
    <location>
        <begin position="83"/>
        <end position="93"/>
    </location>
</feature>
<dbReference type="InterPro" id="IPR003783">
    <property type="entry name" value="Regulatory_RecX"/>
</dbReference>
<proteinExistence type="inferred from homology"/>
<accession>A0A931DUN0</accession>
<keyword evidence="9" id="KW-1185">Reference proteome</keyword>
<evidence type="ECO:0000259" key="7">
    <source>
        <dbReference type="Pfam" id="PF02631"/>
    </source>
</evidence>
<name>A0A931DUN0_9CORY</name>
<dbReference type="Pfam" id="PF02631">
    <property type="entry name" value="RecX_HTH2"/>
    <property type="match status" value="1"/>
</dbReference>
<gene>
    <name evidence="5" type="primary">recX</name>
    <name evidence="8" type="ORF">IW254_000778</name>
</gene>
<dbReference type="PANTHER" id="PTHR33602:SF1">
    <property type="entry name" value="REGULATORY PROTEIN RECX FAMILY PROTEIN"/>
    <property type="match status" value="1"/>
</dbReference>
<dbReference type="InterPro" id="IPR036388">
    <property type="entry name" value="WH-like_DNA-bd_sf"/>
</dbReference>
<comment type="subcellular location">
    <subcellularLocation>
        <location evidence="1 5">Cytoplasm</location>
    </subcellularLocation>
</comment>
<evidence type="ECO:0000313" key="8">
    <source>
        <dbReference type="EMBL" id="MBG6121809.1"/>
    </source>
</evidence>